<name>A0ABV8XNC0_9DEIO</name>
<keyword evidence="3" id="KW-1185">Reference proteome</keyword>
<comment type="caution">
    <text evidence="2">The sequence shown here is derived from an EMBL/GenBank/DDBJ whole genome shotgun (WGS) entry which is preliminary data.</text>
</comment>
<dbReference type="SUPFAM" id="SSF109604">
    <property type="entry name" value="HD-domain/PDEase-like"/>
    <property type="match status" value="1"/>
</dbReference>
<feature type="domain" description="HD" evidence="1">
    <location>
        <begin position="7"/>
        <end position="82"/>
    </location>
</feature>
<dbReference type="Gene3D" id="1.10.3210.10">
    <property type="entry name" value="Hypothetical protein af1432"/>
    <property type="match status" value="1"/>
</dbReference>
<dbReference type="Proteomes" id="UP001595998">
    <property type="component" value="Unassembled WGS sequence"/>
</dbReference>
<evidence type="ECO:0000313" key="2">
    <source>
        <dbReference type="EMBL" id="MFC4426985.1"/>
    </source>
</evidence>
<evidence type="ECO:0000313" key="3">
    <source>
        <dbReference type="Proteomes" id="UP001595998"/>
    </source>
</evidence>
<reference evidence="3" key="1">
    <citation type="journal article" date="2019" name="Int. J. Syst. Evol. Microbiol.">
        <title>The Global Catalogue of Microorganisms (GCM) 10K type strain sequencing project: providing services to taxonomists for standard genome sequencing and annotation.</title>
        <authorList>
            <consortium name="The Broad Institute Genomics Platform"/>
            <consortium name="The Broad Institute Genome Sequencing Center for Infectious Disease"/>
            <person name="Wu L."/>
            <person name="Ma J."/>
        </authorList>
    </citation>
    <scope>NUCLEOTIDE SEQUENCE [LARGE SCALE GENOMIC DNA]</scope>
    <source>
        <strain evidence="3">CCUG 56029</strain>
    </source>
</reference>
<dbReference type="InterPro" id="IPR006674">
    <property type="entry name" value="HD_domain"/>
</dbReference>
<dbReference type="Pfam" id="PF01966">
    <property type="entry name" value="HD"/>
    <property type="match status" value="1"/>
</dbReference>
<gene>
    <name evidence="2" type="ORF">ACFOZ9_12265</name>
</gene>
<proteinExistence type="predicted"/>
<dbReference type="RefSeq" id="WP_380040025.1">
    <property type="nucleotide sequence ID" value="NZ_JBHSEH010000015.1"/>
</dbReference>
<dbReference type="EMBL" id="JBHSEH010000015">
    <property type="protein sequence ID" value="MFC4426985.1"/>
    <property type="molecule type" value="Genomic_DNA"/>
</dbReference>
<protein>
    <submittedName>
        <fullName evidence="2">HD domain-containing protein</fullName>
    </submittedName>
</protein>
<organism evidence="2 3">
    <name type="scientific">Deinococcus navajonensis</name>
    <dbReference type="NCBI Taxonomy" id="309884"/>
    <lineage>
        <taxon>Bacteria</taxon>
        <taxon>Thermotogati</taxon>
        <taxon>Deinococcota</taxon>
        <taxon>Deinococci</taxon>
        <taxon>Deinococcales</taxon>
        <taxon>Deinococcaceae</taxon>
        <taxon>Deinococcus</taxon>
    </lineage>
</organism>
<accession>A0ABV8XNC0</accession>
<evidence type="ECO:0000259" key="1">
    <source>
        <dbReference type="Pfam" id="PF01966"/>
    </source>
</evidence>
<sequence length="124" mass="13725">MAHWECVESHAVRLAELAGGDVEVARWFGIFHDAARQSEGRDTRHGERAAALVERYRSDLALSSSQIELLKNACTYHEKGMVSDDPTIGACWDADRLELPRVGIIPHPRQMSTPTGKSEASARI</sequence>